<proteinExistence type="predicted"/>
<name>A0A0G2FV18_9PEZI</name>
<accession>A0A0G2FV18</accession>
<dbReference type="AlphaFoldDB" id="A0A0G2FV18"/>
<evidence type="ECO:0000313" key="1">
    <source>
        <dbReference type="EMBL" id="KKY38012.1"/>
    </source>
</evidence>
<protein>
    <submittedName>
        <fullName evidence="1">Uncharacterized protein</fullName>
    </submittedName>
</protein>
<gene>
    <name evidence="1" type="ORF">UCDDA912_g01980</name>
</gene>
<dbReference type="EMBL" id="LCUC01000063">
    <property type="protein sequence ID" value="KKY38012.1"/>
    <property type="molecule type" value="Genomic_DNA"/>
</dbReference>
<comment type="caution">
    <text evidence="1">The sequence shown here is derived from an EMBL/GenBank/DDBJ whole genome shotgun (WGS) entry which is preliminary data.</text>
</comment>
<reference evidence="1 2" key="2">
    <citation type="submission" date="2015-05" db="EMBL/GenBank/DDBJ databases">
        <authorList>
            <person name="Morales-Cruz A."/>
            <person name="Amrine K.C."/>
            <person name="Cantu D."/>
        </authorList>
    </citation>
    <scope>NUCLEOTIDE SEQUENCE [LARGE SCALE GENOMIC DNA]</scope>
    <source>
        <strain evidence="1">DA912</strain>
    </source>
</reference>
<reference evidence="1 2" key="1">
    <citation type="submission" date="2015-05" db="EMBL/GenBank/DDBJ databases">
        <title>Distinctive expansion of gene families associated with plant cell wall degradation and secondary metabolism in the genomes of grapevine trunk pathogens.</title>
        <authorList>
            <person name="Lawrence D.P."/>
            <person name="Travadon R."/>
            <person name="Rolshausen P.E."/>
            <person name="Baumgartner K."/>
        </authorList>
    </citation>
    <scope>NUCLEOTIDE SEQUENCE [LARGE SCALE GENOMIC DNA]</scope>
    <source>
        <strain evidence="1">DA912</strain>
    </source>
</reference>
<evidence type="ECO:0000313" key="2">
    <source>
        <dbReference type="Proteomes" id="UP000034680"/>
    </source>
</evidence>
<sequence length="165" mass="18951">MSDEEVFRVPDEVLHEVLTIAQSALKLIYEVRRELTDDEVKSLTQDVIESGNVKSLKLELPILRTDNRRDMGEFRKQMASRLEVHIGDHRLPLDPVTVEDGEGMQLPASARSDTNELLRKLENEKLGVTRSSLQFLADLVKDGFTEDEQWDILMEQAMSTKWVKD</sequence>
<dbReference type="OrthoDB" id="3647246at2759"/>
<dbReference type="Proteomes" id="UP000034680">
    <property type="component" value="Unassembled WGS sequence"/>
</dbReference>
<keyword evidence="2" id="KW-1185">Reference proteome</keyword>
<organism evidence="1 2">
    <name type="scientific">Diaporthe ampelina</name>
    <dbReference type="NCBI Taxonomy" id="1214573"/>
    <lineage>
        <taxon>Eukaryota</taxon>
        <taxon>Fungi</taxon>
        <taxon>Dikarya</taxon>
        <taxon>Ascomycota</taxon>
        <taxon>Pezizomycotina</taxon>
        <taxon>Sordariomycetes</taxon>
        <taxon>Sordariomycetidae</taxon>
        <taxon>Diaporthales</taxon>
        <taxon>Diaporthaceae</taxon>
        <taxon>Diaporthe</taxon>
    </lineage>
</organism>